<sequence length="48" mass="5028">MAESSGDGENGLRLWTAEQRGSLVGQSERQARPAGVADLSGVVARDEN</sequence>
<evidence type="ECO:0000313" key="2">
    <source>
        <dbReference type="EMBL" id="MFB9990931.1"/>
    </source>
</evidence>
<protein>
    <submittedName>
        <fullName evidence="2">Uncharacterized protein</fullName>
    </submittedName>
</protein>
<dbReference type="Proteomes" id="UP001589733">
    <property type="component" value="Unassembled WGS sequence"/>
</dbReference>
<keyword evidence="3" id="KW-1185">Reference proteome</keyword>
<proteinExistence type="predicted"/>
<evidence type="ECO:0000313" key="3">
    <source>
        <dbReference type="Proteomes" id="UP001589733"/>
    </source>
</evidence>
<organism evidence="2 3">
    <name type="scientific">Deinococcus oregonensis</name>
    <dbReference type="NCBI Taxonomy" id="1805970"/>
    <lineage>
        <taxon>Bacteria</taxon>
        <taxon>Thermotogati</taxon>
        <taxon>Deinococcota</taxon>
        <taxon>Deinococci</taxon>
        <taxon>Deinococcales</taxon>
        <taxon>Deinococcaceae</taxon>
        <taxon>Deinococcus</taxon>
    </lineage>
</organism>
<name>A0ABV6ATU4_9DEIO</name>
<reference evidence="2 3" key="1">
    <citation type="submission" date="2024-09" db="EMBL/GenBank/DDBJ databases">
        <authorList>
            <person name="Sun Q."/>
            <person name="Mori K."/>
        </authorList>
    </citation>
    <scope>NUCLEOTIDE SEQUENCE [LARGE SCALE GENOMIC DNA]</scope>
    <source>
        <strain evidence="2 3">JCM 13503</strain>
    </source>
</reference>
<comment type="caution">
    <text evidence="2">The sequence shown here is derived from an EMBL/GenBank/DDBJ whole genome shotgun (WGS) entry which is preliminary data.</text>
</comment>
<feature type="region of interest" description="Disordered" evidence="1">
    <location>
        <begin position="1"/>
        <end position="48"/>
    </location>
</feature>
<evidence type="ECO:0000256" key="1">
    <source>
        <dbReference type="SAM" id="MobiDB-lite"/>
    </source>
</evidence>
<dbReference type="EMBL" id="JBHLYR010000010">
    <property type="protein sequence ID" value="MFB9990931.1"/>
    <property type="molecule type" value="Genomic_DNA"/>
</dbReference>
<gene>
    <name evidence="2" type="ORF">ACFFLM_02900</name>
</gene>
<dbReference type="RefSeq" id="WP_380005367.1">
    <property type="nucleotide sequence ID" value="NZ_JBHLYR010000010.1"/>
</dbReference>
<accession>A0ABV6ATU4</accession>